<reference evidence="3 4" key="1">
    <citation type="submission" date="2015-09" db="EMBL/GenBank/DDBJ databases">
        <title>Complete genome sequence of a benzo[a]pyrene-degrading bacterium Altererythrobacter epoxidivorans CGMCC 1.7731T.</title>
        <authorList>
            <person name="Li Z."/>
            <person name="Cheng H."/>
            <person name="Huo Y."/>
            <person name="Xu X."/>
        </authorList>
    </citation>
    <scope>NUCLEOTIDE SEQUENCE [LARGE SCALE GENOMIC DNA]</scope>
    <source>
        <strain evidence="3 4">CGMCC 1.7731</strain>
    </source>
</reference>
<evidence type="ECO:0000256" key="2">
    <source>
        <dbReference type="SAM" id="SignalP"/>
    </source>
</evidence>
<dbReference type="Proteomes" id="UP000057938">
    <property type="component" value="Chromosome"/>
</dbReference>
<dbReference type="KEGG" id="aep:AMC99_02687"/>
<dbReference type="EMBL" id="CP012669">
    <property type="protein sequence ID" value="ALE17958.1"/>
    <property type="molecule type" value="Genomic_DNA"/>
</dbReference>
<feature type="compositionally biased region" description="Low complexity" evidence="1">
    <location>
        <begin position="199"/>
        <end position="214"/>
    </location>
</feature>
<dbReference type="PATRIC" id="fig|361183.4.peg.2640"/>
<name>A0A0M4MVY4_9SPHN</name>
<evidence type="ECO:0000313" key="4">
    <source>
        <dbReference type="Proteomes" id="UP000057938"/>
    </source>
</evidence>
<accession>A0A0M4MVY4</accession>
<feature type="chain" id="PRO_5005798694" evidence="2">
    <location>
        <begin position="35"/>
        <end position="214"/>
    </location>
</feature>
<protein>
    <submittedName>
        <fullName evidence="3">Uncharacterized protein</fullName>
    </submittedName>
</protein>
<sequence length="214" mass="22305">MEAGLSSMAVTRTRISALVFLVAAALVGANPASAQGSETRAADGSTSIDILATIDDMYGPQPPMEDCSAEEEAAILSGEIIVCRRQQDQRQFRGVTSDEAHKRYARETMNKGNPQTPDVAGEGIFKGPATVGGLCLIPPCPKEPALMIDVTALPKAPPGSDADRIARGLPPLGQDDISPEEIERARREVLGLPPRERPAGSASPATAAAPAAEP</sequence>
<feature type="compositionally biased region" description="Basic and acidic residues" evidence="1">
    <location>
        <begin position="181"/>
        <end position="198"/>
    </location>
</feature>
<gene>
    <name evidence="3" type="ORF">AMC99_02687</name>
</gene>
<keyword evidence="2" id="KW-0732">Signal</keyword>
<dbReference type="AlphaFoldDB" id="A0A0M4MVY4"/>
<evidence type="ECO:0000256" key="1">
    <source>
        <dbReference type="SAM" id="MobiDB-lite"/>
    </source>
</evidence>
<feature type="region of interest" description="Disordered" evidence="1">
    <location>
        <begin position="156"/>
        <end position="214"/>
    </location>
</feature>
<organism evidence="3 4">
    <name type="scientific">Altererythrobacter epoxidivorans</name>
    <dbReference type="NCBI Taxonomy" id="361183"/>
    <lineage>
        <taxon>Bacteria</taxon>
        <taxon>Pseudomonadati</taxon>
        <taxon>Pseudomonadota</taxon>
        <taxon>Alphaproteobacteria</taxon>
        <taxon>Sphingomonadales</taxon>
        <taxon>Erythrobacteraceae</taxon>
        <taxon>Altererythrobacter</taxon>
    </lineage>
</organism>
<evidence type="ECO:0000313" key="3">
    <source>
        <dbReference type="EMBL" id="ALE17958.1"/>
    </source>
</evidence>
<keyword evidence="4" id="KW-1185">Reference proteome</keyword>
<feature type="signal peptide" evidence="2">
    <location>
        <begin position="1"/>
        <end position="34"/>
    </location>
</feature>
<proteinExistence type="predicted"/>